<reference evidence="2 3" key="1">
    <citation type="submission" date="2023-02" db="EMBL/GenBank/DDBJ databases">
        <title>LHISI_Scaffold_Assembly.</title>
        <authorList>
            <person name="Stuart O.P."/>
            <person name="Cleave R."/>
            <person name="Magrath M.J.L."/>
            <person name="Mikheyev A.S."/>
        </authorList>
    </citation>
    <scope>NUCLEOTIDE SEQUENCE [LARGE SCALE GENOMIC DNA]</scope>
    <source>
        <strain evidence="2">Daus_M_001</strain>
        <tissue evidence="2">Leg muscle</tissue>
    </source>
</reference>
<feature type="region of interest" description="Disordered" evidence="1">
    <location>
        <begin position="567"/>
        <end position="653"/>
    </location>
</feature>
<protein>
    <submittedName>
        <fullName evidence="2">Uncharacterized protein</fullName>
    </submittedName>
</protein>
<evidence type="ECO:0000313" key="3">
    <source>
        <dbReference type="Proteomes" id="UP001159363"/>
    </source>
</evidence>
<gene>
    <name evidence="2" type="ORF">PR048_029056</name>
</gene>
<dbReference type="EMBL" id="JARBHB010000013">
    <property type="protein sequence ID" value="KAJ8870045.1"/>
    <property type="molecule type" value="Genomic_DNA"/>
</dbReference>
<accession>A0ABQ9GCA6</accession>
<feature type="compositionally biased region" description="Basic and acidic residues" evidence="1">
    <location>
        <begin position="567"/>
        <end position="649"/>
    </location>
</feature>
<name>A0ABQ9GCA6_9NEOP</name>
<evidence type="ECO:0000256" key="1">
    <source>
        <dbReference type="SAM" id="MobiDB-lite"/>
    </source>
</evidence>
<sequence>MAKGCPVQSKSTGAAVTEWSDCSPPTKANQVQSLDGSPQIFASGNRAGRCRWSAGFLGDLPFSLPLHSGAASFTPHFTLIGSQDLSADCIRQQDGGRNRRGGGDGERRELTTRSKCRVTCLAGRTSSRRSTAGCSTGRGARRPSSRAAACAWPATTINTTTHVNTGVPRPAKQLSRRAETLSTLQRFKNKGGGGEGPSITLRAGCCLPGRRGCNKGRCFGVRGQRLHDNMHTVRSKNTTARLHLRGSKFDPRTDLRLTQKTVAPFEFRVGLEIEMSSFRTAEIGGSKSRSEISSYRRQTLHFHDVIYYEPIAKSVSYLISISHFVTKIDESKIQNHAISLVQHFYIGTKIKLDPNSELGSFDLGSGKMLVQPGIRLLASHPGKPGPIPDGIAPGFSHVGMVPHDAAGRLVFSGVSRFLHPCIPALLRSPRFTLIGSQDPRPLYSFTPFGQTTIATKPNHSFKRLLRLFLRRESCLGSLTIPSLGKHEGAIAAANLGARLADPDGQDYVVPFARTRRNRAQCSDIRTVRETIMKAIPIPRRGASGYTLRRFTFAPSCKRCTNACADGERELEKERTRERVERGNERKRGEREREKEGGEGSRERMRGTREDERERKEEGEREREEEGEGEREKEGGNERKRDERKRERAERKRKKGRMDRELCYRVNTSTKTNGMAASLMSVYSLSDCLREALGTDLVSDWLLRTTHEDCYETNWPEDFNWRRSI</sequence>
<comment type="caution">
    <text evidence="2">The sequence shown here is derived from an EMBL/GenBank/DDBJ whole genome shotgun (WGS) entry which is preliminary data.</text>
</comment>
<dbReference type="Proteomes" id="UP001159363">
    <property type="component" value="Chromosome 12"/>
</dbReference>
<keyword evidence="3" id="KW-1185">Reference proteome</keyword>
<evidence type="ECO:0000313" key="2">
    <source>
        <dbReference type="EMBL" id="KAJ8870045.1"/>
    </source>
</evidence>
<organism evidence="2 3">
    <name type="scientific">Dryococelus australis</name>
    <dbReference type="NCBI Taxonomy" id="614101"/>
    <lineage>
        <taxon>Eukaryota</taxon>
        <taxon>Metazoa</taxon>
        <taxon>Ecdysozoa</taxon>
        <taxon>Arthropoda</taxon>
        <taxon>Hexapoda</taxon>
        <taxon>Insecta</taxon>
        <taxon>Pterygota</taxon>
        <taxon>Neoptera</taxon>
        <taxon>Polyneoptera</taxon>
        <taxon>Phasmatodea</taxon>
        <taxon>Verophasmatodea</taxon>
        <taxon>Anareolatae</taxon>
        <taxon>Phasmatidae</taxon>
        <taxon>Eurycanthinae</taxon>
        <taxon>Dryococelus</taxon>
    </lineage>
</organism>
<proteinExistence type="predicted"/>